<name>A0A1F8BDL4_9BACT</name>
<organism evidence="2 3">
    <name type="scientific">Candidatus Woesebacteria bacterium RIFCSPLOWO2_01_FULL_39_21</name>
    <dbReference type="NCBI Taxonomy" id="1802519"/>
    <lineage>
        <taxon>Bacteria</taxon>
        <taxon>Candidatus Woeseibacteriota</taxon>
    </lineage>
</organism>
<dbReference type="Proteomes" id="UP000177082">
    <property type="component" value="Unassembled WGS sequence"/>
</dbReference>
<dbReference type="EMBL" id="MGHF01000029">
    <property type="protein sequence ID" value="OGM62093.1"/>
    <property type="molecule type" value="Genomic_DNA"/>
</dbReference>
<proteinExistence type="predicted"/>
<feature type="coiled-coil region" evidence="1">
    <location>
        <begin position="88"/>
        <end position="115"/>
    </location>
</feature>
<evidence type="ECO:0000313" key="3">
    <source>
        <dbReference type="Proteomes" id="UP000177082"/>
    </source>
</evidence>
<reference evidence="2 3" key="1">
    <citation type="journal article" date="2016" name="Nat. Commun.">
        <title>Thousands of microbial genomes shed light on interconnected biogeochemical processes in an aquifer system.</title>
        <authorList>
            <person name="Anantharaman K."/>
            <person name="Brown C.T."/>
            <person name="Hug L.A."/>
            <person name="Sharon I."/>
            <person name="Castelle C.J."/>
            <person name="Probst A.J."/>
            <person name="Thomas B.C."/>
            <person name="Singh A."/>
            <person name="Wilkins M.J."/>
            <person name="Karaoz U."/>
            <person name="Brodie E.L."/>
            <person name="Williams K.H."/>
            <person name="Hubbard S.S."/>
            <person name="Banfield J.F."/>
        </authorList>
    </citation>
    <scope>NUCLEOTIDE SEQUENCE [LARGE SCALE GENOMIC DNA]</scope>
</reference>
<dbReference type="STRING" id="1802519.A2961_04955"/>
<protein>
    <submittedName>
        <fullName evidence="2">Uncharacterized protein</fullName>
    </submittedName>
</protein>
<dbReference type="AlphaFoldDB" id="A0A1F8BDL4"/>
<comment type="caution">
    <text evidence="2">The sequence shown here is derived from an EMBL/GenBank/DDBJ whole genome shotgun (WGS) entry which is preliminary data.</text>
</comment>
<gene>
    <name evidence="2" type="ORF">A2961_04955</name>
</gene>
<accession>A0A1F8BDL4</accession>
<evidence type="ECO:0000256" key="1">
    <source>
        <dbReference type="SAM" id="Coils"/>
    </source>
</evidence>
<evidence type="ECO:0000313" key="2">
    <source>
        <dbReference type="EMBL" id="OGM62093.1"/>
    </source>
</evidence>
<sequence length="151" mass="17076">MQKMIVPTVVMMALLAVGIYGVSQVSADDLSSYPPIVERLADKFGLNVADVEEVFIQERSEHHEMMRQTIEERLNQAVADGKITEEQKNALLAKRDEMQAEREAEREEHRAKMQRWFEDQGIDPEVLAQYGGFAGGFKRGVHMGYMTGSSN</sequence>
<keyword evidence="1" id="KW-0175">Coiled coil</keyword>